<accession>A0A6C0D3Q9</accession>
<dbReference type="AlphaFoldDB" id="A0A6C0D3Q9"/>
<evidence type="ECO:0000313" key="3">
    <source>
        <dbReference type="EMBL" id="QHT11032.1"/>
    </source>
</evidence>
<dbReference type="CDD" id="cd22997">
    <property type="entry name" value="GT_LH"/>
    <property type="match status" value="1"/>
</dbReference>
<keyword evidence="1" id="KW-1133">Transmembrane helix</keyword>
<organism evidence="3">
    <name type="scientific">viral metagenome</name>
    <dbReference type="NCBI Taxonomy" id="1070528"/>
    <lineage>
        <taxon>unclassified sequences</taxon>
        <taxon>metagenomes</taxon>
        <taxon>organismal metagenomes</taxon>
    </lineage>
</organism>
<dbReference type="EMBL" id="MN739530">
    <property type="protein sequence ID" value="QHT11032.1"/>
    <property type="molecule type" value="Genomic_DNA"/>
</dbReference>
<dbReference type="InterPro" id="IPR057589">
    <property type="entry name" value="GT_PLOD"/>
</dbReference>
<keyword evidence="1" id="KW-0472">Membrane</keyword>
<protein>
    <recommendedName>
        <fullName evidence="2">PLOD1-3-like GT domain-containing protein</fullName>
    </recommendedName>
</protein>
<feature type="domain" description="PLOD1-3-like GT" evidence="2">
    <location>
        <begin position="2"/>
        <end position="202"/>
    </location>
</feature>
<proteinExistence type="predicted"/>
<keyword evidence="1" id="KW-0812">Transmembrane</keyword>
<evidence type="ECO:0000259" key="2">
    <source>
        <dbReference type="Pfam" id="PF25342"/>
    </source>
</evidence>
<evidence type="ECO:0000256" key="1">
    <source>
        <dbReference type="SAM" id="Phobius"/>
    </source>
</evidence>
<name>A0A6C0D3Q9_9ZZZZ</name>
<reference evidence="3" key="1">
    <citation type="journal article" date="2020" name="Nature">
        <title>Giant virus diversity and host interactions through global metagenomics.</title>
        <authorList>
            <person name="Schulz F."/>
            <person name="Roux S."/>
            <person name="Paez-Espino D."/>
            <person name="Jungbluth S."/>
            <person name="Walsh D.A."/>
            <person name="Denef V.J."/>
            <person name="McMahon K.D."/>
            <person name="Konstantinidis K.T."/>
            <person name="Eloe-Fadrosh E.A."/>
            <person name="Kyrpides N.C."/>
            <person name="Woyke T."/>
        </authorList>
    </citation>
    <scope>NUCLEOTIDE SEQUENCE</scope>
    <source>
        <strain evidence="3">GVMAG-M-3300023174-111</strain>
    </source>
</reference>
<sequence>MNDLHIVTVATESKYYFPYLIESCKKYGKELEVLGYGEKWLGFNWKFKKMLEYLNQIPENDIVCFVDGYDVLCLRELNEMKKEFIRLKEKYNCKIIVAEDKTTNTLFTYIGSIIFGQCKGININSGTYIGYAKDLLIILEDIYTKNPDNKNDDQMLLTEHCINNDQLFHIDTESELFFTQVTILGEISDYITIKNNEVIARNNKPFFIHVPHGFLDKLIIELGYDYNNIVRNDILFEIFTNKLWKGALANYILFLIFCIFIIIFIYVLIKYKVIKYSIKIPKIY</sequence>
<dbReference type="Pfam" id="PF25342">
    <property type="entry name" value="GT_PLOD"/>
    <property type="match status" value="1"/>
</dbReference>
<feature type="transmembrane region" description="Helical" evidence="1">
    <location>
        <begin position="248"/>
        <end position="269"/>
    </location>
</feature>